<organism evidence="8 9">
    <name type="scientific">Tenacibaculum lutimaris</name>
    <dbReference type="NCBI Taxonomy" id="285258"/>
    <lineage>
        <taxon>Bacteria</taxon>
        <taxon>Pseudomonadati</taxon>
        <taxon>Bacteroidota</taxon>
        <taxon>Flavobacteriia</taxon>
        <taxon>Flavobacteriales</taxon>
        <taxon>Flavobacteriaceae</taxon>
        <taxon>Tenacibaculum</taxon>
    </lineage>
</organism>
<keyword evidence="6" id="KW-0175">Coiled coil</keyword>
<dbReference type="GO" id="GO:0005524">
    <property type="term" value="F:ATP binding"/>
    <property type="evidence" value="ECO:0007669"/>
    <property type="project" value="UniProtKB-KW"/>
</dbReference>
<dbReference type="PANTHER" id="PTHR42855">
    <property type="entry name" value="ABC TRANSPORTER ATP-BINDING SUBUNIT"/>
    <property type="match status" value="1"/>
</dbReference>
<keyword evidence="1" id="KW-0677">Repeat</keyword>
<dbReference type="InterPro" id="IPR003439">
    <property type="entry name" value="ABC_transporter-like_ATP-bd"/>
</dbReference>
<evidence type="ECO:0000256" key="6">
    <source>
        <dbReference type="SAM" id="Coils"/>
    </source>
</evidence>
<dbReference type="SUPFAM" id="SSF52540">
    <property type="entry name" value="P-loop containing nucleoside triphosphate hydrolases"/>
    <property type="match status" value="2"/>
</dbReference>
<evidence type="ECO:0000259" key="7">
    <source>
        <dbReference type="PROSITE" id="PS50893"/>
    </source>
</evidence>
<dbReference type="EMBL" id="RAQM01000008">
    <property type="protein sequence ID" value="RKF03723.1"/>
    <property type="molecule type" value="Genomic_DNA"/>
</dbReference>
<dbReference type="RefSeq" id="WP_028892118.1">
    <property type="nucleotide sequence ID" value="NZ_RAQM01000008.1"/>
</dbReference>
<comment type="caution">
    <text evidence="8">The sequence shown here is derived from an EMBL/GenBank/DDBJ whole genome shotgun (WGS) entry which is preliminary data.</text>
</comment>
<feature type="domain" description="ABC transporter" evidence="7">
    <location>
        <begin position="2"/>
        <end position="250"/>
    </location>
</feature>
<evidence type="ECO:0000313" key="9">
    <source>
        <dbReference type="Proteomes" id="UP000285780"/>
    </source>
</evidence>
<dbReference type="CDD" id="cd03221">
    <property type="entry name" value="ABCF_EF-3"/>
    <property type="match status" value="2"/>
</dbReference>
<evidence type="ECO:0000256" key="3">
    <source>
        <dbReference type="ARBA" id="ARBA00022840"/>
    </source>
</evidence>
<dbReference type="InterPro" id="IPR032781">
    <property type="entry name" value="ABC_tran_Xtn"/>
</dbReference>
<dbReference type="PANTHER" id="PTHR42855:SF2">
    <property type="entry name" value="DRUG RESISTANCE ABC TRANSPORTER,ATP-BINDING PROTEIN"/>
    <property type="match status" value="1"/>
</dbReference>
<evidence type="ECO:0000256" key="1">
    <source>
        <dbReference type="ARBA" id="ARBA00022737"/>
    </source>
</evidence>
<dbReference type="Gene3D" id="3.40.50.300">
    <property type="entry name" value="P-loop containing nucleotide triphosphate hydrolases"/>
    <property type="match status" value="2"/>
</dbReference>
<keyword evidence="9" id="KW-1185">Reference proteome</keyword>
<evidence type="ECO:0000313" key="8">
    <source>
        <dbReference type="EMBL" id="RKF03723.1"/>
    </source>
</evidence>
<dbReference type="GO" id="GO:0016887">
    <property type="term" value="F:ATP hydrolysis activity"/>
    <property type="evidence" value="ECO:0007669"/>
    <property type="project" value="InterPro"/>
</dbReference>
<dbReference type="FunFam" id="3.40.50.300:FF:000070">
    <property type="entry name" value="Putative ABC transporter ATP-binding component"/>
    <property type="match status" value="1"/>
</dbReference>
<dbReference type="FunFam" id="3.40.50.300:FF:000011">
    <property type="entry name" value="Putative ABC transporter ATP-binding component"/>
    <property type="match status" value="1"/>
</dbReference>
<evidence type="ECO:0000256" key="2">
    <source>
        <dbReference type="ARBA" id="ARBA00022741"/>
    </source>
</evidence>
<dbReference type="AlphaFoldDB" id="A0A420E1F0"/>
<comment type="similarity">
    <text evidence="4">Belongs to the ABC transporter superfamily. ABCF family. YbiT subfamily.</text>
</comment>
<dbReference type="SMART" id="SM00382">
    <property type="entry name" value="AAA"/>
    <property type="match status" value="2"/>
</dbReference>
<accession>A0A420E1F0</accession>
<keyword evidence="2" id="KW-0547">Nucleotide-binding</keyword>
<dbReference type="Proteomes" id="UP000285780">
    <property type="component" value="Unassembled WGS sequence"/>
</dbReference>
<gene>
    <name evidence="8" type="ORF">C8N26_1350</name>
</gene>
<protein>
    <recommendedName>
        <fullName evidence="5">Probable ATP-binding protein YbiT</fullName>
    </recommendedName>
</protein>
<sequence>MLSVSNLSVQFGKRVLFDEVNTKFTQGNCYGIIGANGAGKSTFLKILSGKQDPTSGSVHLEPGKRMSVLTQDHYAFDEYTALEAVLMGNKELHQIKSEIDALYADYTDENAEKIGELQVRFEEMDGWNADASAASLLSNLGIKEEDHYTLLSELDPKKKVRVLLAQALFGNPDVLIMDEPTNDLDFETISWLENFLANYDNTVIVVSHDRHFLDAVCTHISDIDFGKINHFSGNYTFWYESSQLAAKQRAQQNKKAEDKKKELEEFIRRFSANVAKSKQATSRKKMIEKLNVDEIKPSSRRYPAIIFERDREAGDQILNIEGLSKKDAEGELLFSNVDINLNRGDKVAIISKNSKATSAFYQVISGNEEADSGKYSWGVTTTQSYLPADNSEYFQNGELNLVDWLRQYAQTEEEREEVFLRGFLGKMIFSGEEALKKSNVLSGGEKVRCMLSRMMMTRANILMLDEPTNHLDLESIQALNNSLINFKGTVLFTTHDHEFAQTVANRIIEITPKGIIDKYSTFDDYLDDPKVKELREQMYS</sequence>
<proteinExistence type="inferred from homology"/>
<name>A0A420E1F0_9FLAO</name>
<dbReference type="InterPro" id="IPR003593">
    <property type="entry name" value="AAA+_ATPase"/>
</dbReference>
<dbReference type="Pfam" id="PF00005">
    <property type="entry name" value="ABC_tran"/>
    <property type="match status" value="2"/>
</dbReference>
<dbReference type="InterPro" id="IPR051309">
    <property type="entry name" value="ABCF_ATPase"/>
</dbReference>
<evidence type="ECO:0000256" key="5">
    <source>
        <dbReference type="ARBA" id="ARBA00074044"/>
    </source>
</evidence>
<dbReference type="Pfam" id="PF12848">
    <property type="entry name" value="ABC_tran_Xtn"/>
    <property type="match status" value="1"/>
</dbReference>
<dbReference type="InterPro" id="IPR027417">
    <property type="entry name" value="P-loop_NTPase"/>
</dbReference>
<keyword evidence="3" id="KW-0067">ATP-binding</keyword>
<feature type="domain" description="ABC transporter" evidence="7">
    <location>
        <begin position="318"/>
        <end position="538"/>
    </location>
</feature>
<feature type="coiled-coil region" evidence="6">
    <location>
        <begin position="246"/>
        <end position="273"/>
    </location>
</feature>
<reference evidence="8 9" key="1">
    <citation type="submission" date="2018-09" db="EMBL/GenBank/DDBJ databases">
        <title>Genomic Encyclopedia of Archaeal and Bacterial Type Strains, Phase II (KMG-II): from individual species to whole genera.</title>
        <authorList>
            <person name="Goeker M."/>
        </authorList>
    </citation>
    <scope>NUCLEOTIDE SEQUENCE [LARGE SCALE GENOMIC DNA]</scope>
    <source>
        <strain evidence="8 9">DSM 16505</strain>
    </source>
</reference>
<evidence type="ECO:0000256" key="4">
    <source>
        <dbReference type="ARBA" id="ARBA00061551"/>
    </source>
</evidence>
<dbReference type="PROSITE" id="PS50893">
    <property type="entry name" value="ABC_TRANSPORTER_2"/>
    <property type="match status" value="2"/>
</dbReference>